<feature type="compositionally biased region" description="Low complexity" evidence="2">
    <location>
        <begin position="129"/>
        <end position="143"/>
    </location>
</feature>
<proteinExistence type="predicted"/>
<dbReference type="Gene3D" id="3.30.420.10">
    <property type="entry name" value="Ribonuclease H-like superfamily/Ribonuclease H"/>
    <property type="match status" value="1"/>
</dbReference>
<keyword evidence="1" id="KW-0677">Repeat</keyword>
<dbReference type="InterPro" id="IPR036397">
    <property type="entry name" value="RNaseH_sf"/>
</dbReference>
<keyword evidence="5" id="KW-1185">Reference proteome</keyword>
<sequence length="275" mass="31533">MKSEDYQQILQHNVGPSVRKLGLPQRSWVFQQDNYPKYTSKSTRKWFERKHWRLLRWPAMSPDLNSIEHLWRDLKMAVWRRHTSDIRDLEQFAKEDWSKIPAEHSQVQVLSAALRAAELDSVTPVETASSQESSQQSEETPSSVCTQCPSPTHQDQEDPNLTSQSPTTEDEPLLPIVSLQEEESYESEEIKVQDVVPQPLLDQYLSMTDPVRAQTVDTEITKHCAYSLPGVALTLGRQNWHFLKDTYETLAADVQVQQETGLRVKEDLGTSCLVS</sequence>
<dbReference type="Pfam" id="PF13358">
    <property type="entry name" value="DDE_3"/>
    <property type="match status" value="1"/>
</dbReference>
<evidence type="ECO:0000256" key="1">
    <source>
        <dbReference type="ARBA" id="ARBA00022737"/>
    </source>
</evidence>
<evidence type="ECO:0000259" key="3">
    <source>
        <dbReference type="Pfam" id="PF13358"/>
    </source>
</evidence>
<dbReference type="PANTHER" id="PTHR10648">
    <property type="entry name" value="SERINE/THREONINE-PROTEIN PHOSPHATASE PP2A 65 KDA REGULATORY SUBUNIT"/>
    <property type="match status" value="1"/>
</dbReference>
<feature type="region of interest" description="Disordered" evidence="2">
    <location>
        <begin position="123"/>
        <end position="172"/>
    </location>
</feature>
<protein>
    <recommendedName>
        <fullName evidence="3">Tc1-like transposase DDE domain-containing protein</fullName>
    </recommendedName>
</protein>
<comment type="caution">
    <text evidence="4">The sequence shown here is derived from an EMBL/GenBank/DDBJ whole genome shotgun (WGS) entry which is preliminary data.</text>
</comment>
<accession>A0ABN9LK61</accession>
<organism evidence="4 5">
    <name type="scientific">Ranitomeya imitator</name>
    <name type="common">mimic poison frog</name>
    <dbReference type="NCBI Taxonomy" id="111125"/>
    <lineage>
        <taxon>Eukaryota</taxon>
        <taxon>Metazoa</taxon>
        <taxon>Chordata</taxon>
        <taxon>Craniata</taxon>
        <taxon>Vertebrata</taxon>
        <taxon>Euteleostomi</taxon>
        <taxon>Amphibia</taxon>
        <taxon>Batrachia</taxon>
        <taxon>Anura</taxon>
        <taxon>Neobatrachia</taxon>
        <taxon>Hyloidea</taxon>
        <taxon>Dendrobatidae</taxon>
        <taxon>Dendrobatinae</taxon>
        <taxon>Ranitomeya</taxon>
    </lineage>
</organism>
<dbReference type="EMBL" id="CAUEEQ010020377">
    <property type="protein sequence ID" value="CAJ0942785.1"/>
    <property type="molecule type" value="Genomic_DNA"/>
</dbReference>
<reference evidence="4" key="1">
    <citation type="submission" date="2023-07" db="EMBL/GenBank/DDBJ databases">
        <authorList>
            <person name="Stuckert A."/>
        </authorList>
    </citation>
    <scope>NUCLEOTIDE SEQUENCE</scope>
</reference>
<evidence type="ECO:0000313" key="4">
    <source>
        <dbReference type="EMBL" id="CAJ0942785.1"/>
    </source>
</evidence>
<dbReference type="PANTHER" id="PTHR10648:SF1">
    <property type="entry name" value="SERINE_THREONINE-PROTEIN PHOSPHATASE 4 REGULATORY SUBUNIT 1"/>
    <property type="match status" value="1"/>
</dbReference>
<evidence type="ECO:0000313" key="5">
    <source>
        <dbReference type="Proteomes" id="UP001176940"/>
    </source>
</evidence>
<feature type="domain" description="Tc1-like transposase DDE" evidence="3">
    <location>
        <begin position="26"/>
        <end position="89"/>
    </location>
</feature>
<feature type="compositionally biased region" description="Polar residues" evidence="2">
    <location>
        <begin position="144"/>
        <end position="167"/>
    </location>
</feature>
<evidence type="ECO:0000256" key="2">
    <source>
        <dbReference type="SAM" id="MobiDB-lite"/>
    </source>
</evidence>
<dbReference type="InterPro" id="IPR051023">
    <property type="entry name" value="PP2A_Regulatory_Subunit_A"/>
</dbReference>
<dbReference type="Proteomes" id="UP001176940">
    <property type="component" value="Unassembled WGS sequence"/>
</dbReference>
<dbReference type="InterPro" id="IPR038717">
    <property type="entry name" value="Tc1-like_DDE_dom"/>
</dbReference>
<name>A0ABN9LK61_9NEOB</name>
<gene>
    <name evidence="4" type="ORF">RIMI_LOCUS9715741</name>
</gene>